<dbReference type="Pfam" id="PF00009">
    <property type="entry name" value="GTP_EFTU"/>
    <property type="match status" value="1"/>
</dbReference>
<dbReference type="Gene3D" id="3.40.50.300">
    <property type="entry name" value="P-loop containing nucleotide triphosphate hydrolases"/>
    <property type="match status" value="1"/>
</dbReference>
<dbReference type="CDD" id="cd01885">
    <property type="entry name" value="EF2"/>
    <property type="match status" value="1"/>
</dbReference>
<dbReference type="PANTHER" id="PTHR42908:SF3">
    <property type="entry name" value="ELONGATION FACTOR-LIKE GTPASE 1"/>
    <property type="match status" value="1"/>
</dbReference>
<dbReference type="SUPFAM" id="SSF50447">
    <property type="entry name" value="Translation proteins"/>
    <property type="match status" value="1"/>
</dbReference>
<dbReference type="RefSeq" id="XP_028866320.1">
    <property type="nucleotide sequence ID" value="XM_029010487.1"/>
</dbReference>
<dbReference type="PROSITE" id="PS51722">
    <property type="entry name" value="G_TR_2"/>
    <property type="match status" value="1"/>
</dbReference>
<keyword evidence="2" id="KW-0342">GTP-binding</keyword>
<dbReference type="EMBL" id="BDSA01000002">
    <property type="protein sequence ID" value="GBE60077.1"/>
    <property type="molecule type" value="Genomic_DNA"/>
</dbReference>
<evidence type="ECO:0000313" key="5">
    <source>
        <dbReference type="Proteomes" id="UP000236319"/>
    </source>
</evidence>
<dbReference type="Pfam" id="PF00679">
    <property type="entry name" value="EFG_C"/>
    <property type="match status" value="1"/>
</dbReference>
<dbReference type="InterPro" id="IPR000640">
    <property type="entry name" value="EFG_V-like"/>
</dbReference>
<dbReference type="Gene3D" id="2.40.30.10">
    <property type="entry name" value="Translation factors"/>
    <property type="match status" value="1"/>
</dbReference>
<dbReference type="InterPro" id="IPR035647">
    <property type="entry name" value="EFG_III/V"/>
</dbReference>
<dbReference type="GO" id="GO:0043022">
    <property type="term" value="F:ribosome binding"/>
    <property type="evidence" value="ECO:0007669"/>
    <property type="project" value="TreeGrafter"/>
</dbReference>
<protein>
    <submittedName>
        <fullName evidence="4">Elongation factor</fullName>
    </submittedName>
</protein>
<proteinExistence type="predicted"/>
<keyword evidence="4" id="KW-0251">Elongation factor</keyword>
<organism evidence="4 5">
    <name type="scientific">Babesia ovata</name>
    <dbReference type="NCBI Taxonomy" id="189622"/>
    <lineage>
        <taxon>Eukaryota</taxon>
        <taxon>Sar</taxon>
        <taxon>Alveolata</taxon>
        <taxon>Apicomplexa</taxon>
        <taxon>Aconoidasida</taxon>
        <taxon>Piroplasmida</taxon>
        <taxon>Babesiidae</taxon>
        <taxon>Babesia</taxon>
    </lineage>
</organism>
<dbReference type="CDD" id="cd04096">
    <property type="entry name" value="eEF2_snRNP_like_C"/>
    <property type="match status" value="1"/>
</dbReference>
<keyword evidence="1" id="KW-0547">Nucleotide-binding</keyword>
<sequence length="1229" mass="136411">MRSRSKMSERADMLSFTEHIRNVCFLAHVDHGKTTLSDSLISSVGIISERLSGKLRYLDNRDDEQRRMITIKSSSISLIYSPNNPTVRTSSAKALNDSPCIINLVDCPGHVDFSVEVSTAARLCDGALLIVDAVEGICPQTKAVLRQAWRESVRTALVLNKIDKLILDLNMTPAEAYQRLRDLVDQVNALMFQMYNEYLNVDADEEGIKVDVSAKKWFFCPSEGNVVFCSALHRWCINLPEFAEHIVQKLNVPPAKSGGILKALWSDLYYCPRTKTLKPGHGREKPFFVQFVLEQVWKVYDSIMTNWSPEDIEKCVRYSGATLSARQLRLLESSATPAAEEREELLTTVMGSWISIPSGIVRMIVDCLHNPVQAAKKRLKRICPAVLEYPAYEEVISCKPTAPTVVHVAKFLGCDLNIMRLTGDVLHGDELAEEFVAFARIFSGCLKVGSQLYICAARRPGAGCGFTDDIHNDVQQRKVCVKRIMICMGADLLDVDTGWPGNIVALHLSQPGSSPGDGASPRAADAGRRDNMDHVKEVMAWILSLGDPHRQKVKNMGDEFDNRSRFTRQGNLCSVDRHLTLSSDPSFPGFPPLNLEFNNPIIRVSVEPQNVKHTQEFLMGLAYLYISDPAIELDVLKTGEYVLACCGEIHLERCVNDLANLYAKVPITVSKPRVSVREGVVDLSPTDTSAVAYSRALSKTVNFPPWQNNANTADEQPAESDPTVDHKMVAPIKGMPGAYITTAALKLGTEYAVTPSGDTVLLIRTVQMPQQVLDYVENNNNDIKRAIYGGEPPPQFSTGTAEQRMNSYLEKLENDIIATWRSCTQQRGSTLDVGHLWAISTNRGSRTMLFYNDNNGLKVVPTNTAAGEETSGSSSIDRQKLVRPPPLGWGFKDTYQPEKLSTLEWSKAVSAVMSGFEVASQFGPCTEEPLRGVVFVIEGMYTISTPCPDASPERSLYKSRKTNSLLQCADEPGEGTQDDTLSDMLHKEAFQCDSKAAPSDSAFDGEEEGEGYMRIGSHVKLVTNEHTTFESSADDLQDTLSQFSDVLTFQSSRRSGSGVSTAGNIISTMRNICRKAIMQRGRPRIYEVMLRLELQCDQGVLGKMYSVLQKRRTQIVAENVRNGTNTFVIEGLIPASESFGLAQDLRSKASGGVVFHLQFSHWEMNPDDPFPEVSMTDEEFEDAGFNMARMLQSNVPRKIINYIRKMKGLITEEKVVASAEKQRTLSTKK</sequence>
<dbReference type="OrthoDB" id="364892at2759"/>
<keyword evidence="5" id="KW-1185">Reference proteome</keyword>
<dbReference type="Pfam" id="PF14492">
    <property type="entry name" value="EFG_III"/>
    <property type="match status" value="1"/>
</dbReference>
<dbReference type="VEuPathDB" id="PiroplasmaDB:BOVATA_015700"/>
<dbReference type="GO" id="GO:0042256">
    <property type="term" value="P:cytosolic ribosome assembly"/>
    <property type="evidence" value="ECO:0007669"/>
    <property type="project" value="TreeGrafter"/>
</dbReference>
<dbReference type="GeneID" id="39873847"/>
<evidence type="ECO:0000256" key="1">
    <source>
        <dbReference type="ARBA" id="ARBA00022741"/>
    </source>
</evidence>
<dbReference type="SUPFAM" id="SSF54980">
    <property type="entry name" value="EF-G C-terminal domain-like"/>
    <property type="match status" value="2"/>
</dbReference>
<dbReference type="Gene3D" id="3.30.70.870">
    <property type="entry name" value="Elongation Factor G (Translational Gtpase), domain 3"/>
    <property type="match status" value="1"/>
</dbReference>
<dbReference type="SMART" id="SM00838">
    <property type="entry name" value="EFG_C"/>
    <property type="match status" value="1"/>
</dbReference>
<keyword evidence="4" id="KW-0648">Protein biosynthesis</keyword>
<dbReference type="GO" id="GO:1990904">
    <property type="term" value="C:ribonucleoprotein complex"/>
    <property type="evidence" value="ECO:0007669"/>
    <property type="project" value="TreeGrafter"/>
</dbReference>
<dbReference type="GO" id="GO:0005525">
    <property type="term" value="F:GTP binding"/>
    <property type="evidence" value="ECO:0007669"/>
    <property type="project" value="UniProtKB-KW"/>
</dbReference>
<dbReference type="AlphaFoldDB" id="A0A2H6KAQ2"/>
<dbReference type="InterPro" id="IPR014721">
    <property type="entry name" value="Ribsml_uS5_D2-typ_fold_subgr"/>
</dbReference>
<comment type="caution">
    <text evidence="4">The sequence shown here is derived from an EMBL/GenBank/DDBJ whole genome shotgun (WGS) entry which is preliminary data.</text>
</comment>
<name>A0A2H6KAQ2_9APIC</name>
<dbReference type="GO" id="GO:0005829">
    <property type="term" value="C:cytosol"/>
    <property type="evidence" value="ECO:0007669"/>
    <property type="project" value="TreeGrafter"/>
</dbReference>
<dbReference type="PANTHER" id="PTHR42908">
    <property type="entry name" value="TRANSLATION ELONGATION FACTOR-RELATED"/>
    <property type="match status" value="1"/>
</dbReference>
<feature type="domain" description="Tr-type G" evidence="3">
    <location>
        <begin position="18"/>
        <end position="254"/>
    </location>
</feature>
<dbReference type="PRINTS" id="PR00315">
    <property type="entry name" value="ELONGATNFCT"/>
</dbReference>
<dbReference type="InterPro" id="IPR027417">
    <property type="entry name" value="P-loop_NTPase"/>
</dbReference>
<gene>
    <name evidence="4" type="ORF">BOVATA_015700</name>
</gene>
<dbReference type="InterPro" id="IPR009000">
    <property type="entry name" value="Transl_B-barrel_sf"/>
</dbReference>
<dbReference type="GO" id="GO:0003924">
    <property type="term" value="F:GTPase activity"/>
    <property type="evidence" value="ECO:0007669"/>
    <property type="project" value="InterPro"/>
</dbReference>
<dbReference type="NCBIfam" id="TIGR00231">
    <property type="entry name" value="small_GTP"/>
    <property type="match status" value="1"/>
</dbReference>
<dbReference type="GO" id="GO:0003746">
    <property type="term" value="F:translation elongation factor activity"/>
    <property type="evidence" value="ECO:0007669"/>
    <property type="project" value="UniProtKB-KW"/>
</dbReference>
<evidence type="ECO:0000313" key="4">
    <source>
        <dbReference type="EMBL" id="GBE60077.1"/>
    </source>
</evidence>
<dbReference type="Proteomes" id="UP000236319">
    <property type="component" value="Unassembled WGS sequence"/>
</dbReference>
<accession>A0A2H6KAQ2</accession>
<dbReference type="SUPFAM" id="SSF52540">
    <property type="entry name" value="P-loop containing nucleoside triphosphate hydrolases"/>
    <property type="match status" value="1"/>
</dbReference>
<dbReference type="FunFam" id="3.30.70.870:FF:000002">
    <property type="entry name" value="Translation elongation factor 2"/>
    <property type="match status" value="1"/>
</dbReference>
<reference evidence="4 5" key="1">
    <citation type="journal article" date="2017" name="BMC Genomics">
        <title>Whole-genome assembly of Babesia ovata and comparative genomics between closely related pathogens.</title>
        <authorList>
            <person name="Yamagishi J."/>
            <person name="Asada M."/>
            <person name="Hakimi H."/>
            <person name="Tanaka T.Q."/>
            <person name="Sugimoto C."/>
            <person name="Kawazu S."/>
        </authorList>
    </citation>
    <scope>NUCLEOTIDE SEQUENCE [LARGE SCALE GENOMIC DNA]</scope>
    <source>
        <strain evidence="4 5">Miyake</strain>
    </source>
</reference>
<dbReference type="Gene3D" id="3.30.70.240">
    <property type="match status" value="1"/>
</dbReference>
<evidence type="ECO:0000259" key="3">
    <source>
        <dbReference type="PROSITE" id="PS51722"/>
    </source>
</evidence>
<dbReference type="Gene3D" id="3.30.230.10">
    <property type="match status" value="1"/>
</dbReference>
<dbReference type="InterPro" id="IPR000795">
    <property type="entry name" value="T_Tr_GTP-bd_dom"/>
</dbReference>
<dbReference type="InterPro" id="IPR041095">
    <property type="entry name" value="EFG_II"/>
</dbReference>
<dbReference type="InterPro" id="IPR005225">
    <property type="entry name" value="Small_GTP-bd"/>
</dbReference>
<evidence type="ECO:0000256" key="2">
    <source>
        <dbReference type="ARBA" id="ARBA00023134"/>
    </source>
</evidence>